<dbReference type="InterPro" id="IPR038732">
    <property type="entry name" value="HpyO/CreE_NAD-binding"/>
</dbReference>
<protein>
    <submittedName>
        <fullName evidence="2">FAD/NAD(P)-binding protein</fullName>
    </submittedName>
</protein>
<name>A0ABX1GWH3_9ACTN</name>
<proteinExistence type="predicted"/>
<keyword evidence="3" id="KW-1185">Reference proteome</keyword>
<accession>A0ABX1GWH3</accession>
<dbReference type="InterPro" id="IPR052189">
    <property type="entry name" value="L-asp_N-monooxygenase_NS-form"/>
</dbReference>
<dbReference type="Proteomes" id="UP000772196">
    <property type="component" value="Unassembled WGS sequence"/>
</dbReference>
<reference evidence="2 3" key="1">
    <citation type="submission" date="2020-04" db="EMBL/GenBank/DDBJ databases">
        <title>Phylogenetic Diversity and Antibacterial Activity against Ralstonia solanacearum of Endophytic Actinomycete Isolated from Moss.</title>
        <authorList>
            <person name="Zhuang X."/>
        </authorList>
    </citation>
    <scope>NUCLEOTIDE SEQUENCE [LARGE SCALE GENOMIC DNA]</scope>
    <source>
        <strain evidence="2 3">LD120</strain>
    </source>
</reference>
<comment type="caution">
    <text evidence="2">The sequence shown here is derived from an EMBL/GenBank/DDBJ whole genome shotgun (WGS) entry which is preliminary data.</text>
</comment>
<organism evidence="2 3">
    <name type="scientific">Streptomyces physcomitrii</name>
    <dbReference type="NCBI Taxonomy" id="2724184"/>
    <lineage>
        <taxon>Bacteria</taxon>
        <taxon>Bacillati</taxon>
        <taxon>Actinomycetota</taxon>
        <taxon>Actinomycetes</taxon>
        <taxon>Kitasatosporales</taxon>
        <taxon>Streptomycetaceae</taxon>
        <taxon>Streptomyces</taxon>
    </lineage>
</organism>
<gene>
    <name evidence="2" type="ORF">HFV08_02380</name>
</gene>
<evidence type="ECO:0000259" key="1">
    <source>
        <dbReference type="Pfam" id="PF13454"/>
    </source>
</evidence>
<sequence length="637" mass="70137">MGIVGAGPRGIVALERLCVNAPLLAPGVPVEVHLVDPYPAGAGRVWQRDQNRLLLMNTVASDVTVYTDKTVPCEGPIVPGPTQYQWARKVNEGSVTAVSEEDAEEASRMKPWSYGSRAFQGAYLSWALDEVIRTAPKEISVTVHRDRAIGLSDIEGGRQELRLEHLDAPLTCDAVILAQGHFDVAPTGAQQRLAAFAADRGLVYVPPSSPVEADLSVIRPGQAVALRGLGLNFFDYVTLLTQGRGGTFLRDGDGRLRYRPSGREPVLYAGSGRGVPYTARAEVELEIVPRYQPRFLTAEVIAELRRDAGRGATDFMRHLWPYVAKEVGYVYYGSLLREGDPAVREEFLDRYCRLEWDSEPMRELLCTRFPDPSLHWDWQKVDRPAADRQFADRAEFQRWIGERLRWDLEQSAAGPAASAFKATAAIMRDLRDEIRQVISHQGIRGLSYRDHVDRWFSGLNNYIASGPPVTRIEEMEALVAADVVRMVGPRTTVTADEEDGRFLVSSPGVAEEPVPVTALVEAHLPLTDIRRTTDPLLRRLLDAGACRPHVIPETGGPGYETGGLDVTEGSFRLLDSSGTAHRGRFSYGPPVESVQWVTAIGARPHVGSRTLLQGDAIARACLKTGVENRQQPDLAVA</sequence>
<feature type="domain" description="FAD-dependent urate hydroxylase HpyO/Asp monooxygenase CreE-like FAD/NAD(P)-binding" evidence="1">
    <location>
        <begin position="3"/>
        <end position="182"/>
    </location>
</feature>
<dbReference type="PANTHER" id="PTHR40254:SF1">
    <property type="entry name" value="BLR0577 PROTEIN"/>
    <property type="match status" value="1"/>
</dbReference>
<dbReference type="EMBL" id="JAAWWP010000001">
    <property type="protein sequence ID" value="NKI40117.1"/>
    <property type="molecule type" value="Genomic_DNA"/>
</dbReference>
<evidence type="ECO:0000313" key="2">
    <source>
        <dbReference type="EMBL" id="NKI40117.1"/>
    </source>
</evidence>
<dbReference type="PANTHER" id="PTHR40254">
    <property type="entry name" value="BLR0577 PROTEIN"/>
    <property type="match status" value="1"/>
</dbReference>
<evidence type="ECO:0000313" key="3">
    <source>
        <dbReference type="Proteomes" id="UP000772196"/>
    </source>
</evidence>
<dbReference type="Pfam" id="PF13454">
    <property type="entry name" value="NAD_binding_9"/>
    <property type="match status" value="1"/>
</dbReference>